<dbReference type="RefSeq" id="WP_148521275.1">
    <property type="nucleotide sequence ID" value="NZ_VSIJ01000005.1"/>
</dbReference>
<name>A0ABD7SQT0_VIBCL</name>
<evidence type="ECO:0000313" key="2">
    <source>
        <dbReference type="Proteomes" id="UP000323819"/>
    </source>
</evidence>
<accession>A0ABD7SQT0</accession>
<evidence type="ECO:0000313" key="1">
    <source>
        <dbReference type="EMBL" id="TXX67142.1"/>
    </source>
</evidence>
<reference evidence="1 2" key="1">
    <citation type="submission" date="2019-06" db="EMBL/GenBank/DDBJ databases">
        <title>Vibrio cholerae phylogeny based on whole-genome sequencing reveals genetic diversity and population strucutre.</title>
        <authorList>
            <person name="Zhiqiu Y."/>
            <person name="Bin L."/>
            <person name="Lingyan J."/>
        </authorList>
    </citation>
    <scope>NUCLEOTIDE SEQUENCE [LARGE SCALE GENOMIC DNA]</scope>
    <source>
        <strain evidence="1 2">N2814</strain>
    </source>
</reference>
<sequence length="88" mass="10252">MRLVTYEQRLAQIMTVDDLDRQIINSIKYVKRIEAKIKKCDTEDCDESLKKMLIEAKSVVRKLKFNAFSIEQKLLYGNNVDANISGLR</sequence>
<proteinExistence type="predicted"/>
<comment type="caution">
    <text evidence="1">The sequence shown here is derived from an EMBL/GenBank/DDBJ whole genome shotgun (WGS) entry which is preliminary data.</text>
</comment>
<protein>
    <submittedName>
        <fullName evidence="1">Uncharacterized protein</fullName>
    </submittedName>
</protein>
<dbReference type="Proteomes" id="UP000323819">
    <property type="component" value="Unassembled WGS sequence"/>
</dbReference>
<gene>
    <name evidence="1" type="ORF">FXF03_00825</name>
</gene>
<dbReference type="EMBL" id="VSIJ01000005">
    <property type="protein sequence ID" value="TXX67142.1"/>
    <property type="molecule type" value="Genomic_DNA"/>
</dbReference>
<dbReference type="AlphaFoldDB" id="A0ABD7SQT0"/>
<organism evidence="1 2">
    <name type="scientific">Vibrio cholerae</name>
    <dbReference type="NCBI Taxonomy" id="666"/>
    <lineage>
        <taxon>Bacteria</taxon>
        <taxon>Pseudomonadati</taxon>
        <taxon>Pseudomonadota</taxon>
        <taxon>Gammaproteobacteria</taxon>
        <taxon>Vibrionales</taxon>
        <taxon>Vibrionaceae</taxon>
        <taxon>Vibrio</taxon>
    </lineage>
</organism>